<accession>A0A7S3FJE1</accession>
<dbReference type="InterPro" id="IPR029058">
    <property type="entry name" value="AB_hydrolase_fold"/>
</dbReference>
<organism evidence="2">
    <name type="scientific">Prasinoderma singulare</name>
    <dbReference type="NCBI Taxonomy" id="676789"/>
    <lineage>
        <taxon>Eukaryota</taxon>
        <taxon>Viridiplantae</taxon>
        <taxon>Prasinodermophyta</taxon>
        <taxon>Prasinodermophyceae</taxon>
        <taxon>Prasinodermales</taxon>
        <taxon>Prasinodermaceae</taxon>
        <taxon>Prasinoderma</taxon>
    </lineage>
</organism>
<name>A0A7S3FJE1_9VIRI</name>
<dbReference type="SUPFAM" id="SSF53474">
    <property type="entry name" value="alpha/beta-Hydrolases"/>
    <property type="match status" value="1"/>
</dbReference>
<gene>
    <name evidence="2" type="ORF">PSIN1315_LOCUS13261</name>
</gene>
<dbReference type="InterPro" id="IPR051044">
    <property type="entry name" value="MAG_DAG_Lipase"/>
</dbReference>
<dbReference type="AlphaFoldDB" id="A0A7S3FJE1"/>
<sequence>MCSGDGAPLPTRGWLRNAQGLRLATYHWPAECGADGGSSPARAGGKGVVVCAHGLDVHARFELLSAPRPGERHSENAGTAAALQAAGMHVVAMDHQSYGESEGALGPSYRSFFWSFDDLVRDFTQLVEQVRADERYAGLPVFIKGTSLGGGVCLAVAARRPELVDGFVLVAPLISLDRVKAHGWNKILLPIGGLMSLLYPTLPAGSKSPNPDVTRYAEFESDPLTHKGAVRARVAIEVLRYTDDVKELIPKVRAPFLVLHSPDDNMTEFEGSKALHDGASTPAELKALDAVEGWHALLHDENAPKHRTRITQWLDALCQRLRKGKMAEET</sequence>
<feature type="domain" description="Serine aminopeptidase S33" evidence="1">
    <location>
        <begin position="76"/>
        <end position="301"/>
    </location>
</feature>
<evidence type="ECO:0000313" key="2">
    <source>
        <dbReference type="EMBL" id="CAE0151442.1"/>
    </source>
</evidence>
<dbReference type="PANTHER" id="PTHR11614">
    <property type="entry name" value="PHOSPHOLIPASE-RELATED"/>
    <property type="match status" value="1"/>
</dbReference>
<protein>
    <recommendedName>
        <fullName evidence="1">Serine aminopeptidase S33 domain-containing protein</fullName>
    </recommendedName>
</protein>
<dbReference type="InterPro" id="IPR022742">
    <property type="entry name" value="Hydrolase_4"/>
</dbReference>
<evidence type="ECO:0000259" key="1">
    <source>
        <dbReference type="Pfam" id="PF12146"/>
    </source>
</evidence>
<dbReference type="Pfam" id="PF12146">
    <property type="entry name" value="Hydrolase_4"/>
    <property type="match status" value="1"/>
</dbReference>
<reference evidence="2" key="1">
    <citation type="submission" date="2021-01" db="EMBL/GenBank/DDBJ databases">
        <authorList>
            <person name="Corre E."/>
            <person name="Pelletier E."/>
            <person name="Niang G."/>
            <person name="Scheremetjew M."/>
            <person name="Finn R."/>
            <person name="Kale V."/>
            <person name="Holt S."/>
            <person name="Cochrane G."/>
            <person name="Meng A."/>
            <person name="Brown T."/>
            <person name="Cohen L."/>
        </authorList>
    </citation>
    <scope>NUCLEOTIDE SEQUENCE</scope>
    <source>
        <strain evidence="2">RCC927</strain>
    </source>
</reference>
<proteinExistence type="predicted"/>
<dbReference type="Gene3D" id="3.40.50.1820">
    <property type="entry name" value="alpha/beta hydrolase"/>
    <property type="match status" value="1"/>
</dbReference>
<dbReference type="EMBL" id="HBHY01020730">
    <property type="protein sequence ID" value="CAE0151442.1"/>
    <property type="molecule type" value="Transcribed_RNA"/>
</dbReference>